<feature type="non-terminal residue" evidence="1">
    <location>
        <position position="263"/>
    </location>
</feature>
<evidence type="ECO:0000313" key="1">
    <source>
        <dbReference type="EMBL" id="KPV50378.1"/>
    </source>
</evidence>
<dbReference type="AlphaFoldDB" id="A0A0P9CWD8"/>
<dbReference type="Proteomes" id="UP000050509">
    <property type="component" value="Unassembled WGS sequence"/>
</dbReference>
<dbReference type="InterPro" id="IPR015943">
    <property type="entry name" value="WD40/YVTN_repeat-like_dom_sf"/>
</dbReference>
<sequence length="263" mass="25852">MLFSSGLAAASGDAGAVFALSNSPNGNAVLIWNRAADGTLTAAGSIPTGGTGTGAGLGSQGALALSANHQWLFAVNAGSDSISAFRVRPAGLDFAGQVASGGTRPTSVTVHDDLLYVLNAGGAGNIVGFRGAGDGKLRQIAGSARPLSGNATAPAQVQFSPDGDLLAVTERNTQTIDTYRVGEHGLASGPIVNHSAGAVPFGFAFDKRGHLVVSEAGGGANGLSAASSYAVAENGALRVVSASAATNQGAACWVVITGNGRYA</sequence>
<comment type="caution">
    <text evidence="1">The sequence shown here is derived from an EMBL/GenBank/DDBJ whole genome shotgun (WGS) entry which is preliminary data.</text>
</comment>
<organism evidence="1 2">
    <name type="scientific">Kouleothrix aurantiaca</name>
    <dbReference type="NCBI Taxonomy" id="186479"/>
    <lineage>
        <taxon>Bacteria</taxon>
        <taxon>Bacillati</taxon>
        <taxon>Chloroflexota</taxon>
        <taxon>Chloroflexia</taxon>
        <taxon>Chloroflexales</taxon>
        <taxon>Roseiflexineae</taxon>
        <taxon>Roseiflexaceae</taxon>
        <taxon>Kouleothrix</taxon>
    </lineage>
</organism>
<evidence type="ECO:0000313" key="2">
    <source>
        <dbReference type="Proteomes" id="UP000050509"/>
    </source>
</evidence>
<protein>
    <recommendedName>
        <fullName evidence="3">3-carboxymuconate cyclase</fullName>
    </recommendedName>
</protein>
<reference evidence="1 2" key="1">
    <citation type="submission" date="2015-09" db="EMBL/GenBank/DDBJ databases">
        <title>Draft genome sequence of Kouleothrix aurantiaca JCM 19913.</title>
        <authorList>
            <person name="Hemp J."/>
        </authorList>
    </citation>
    <scope>NUCLEOTIDE SEQUENCE [LARGE SCALE GENOMIC DNA]</scope>
    <source>
        <strain evidence="1 2">COM-B</strain>
    </source>
</reference>
<proteinExistence type="predicted"/>
<accession>A0A0P9CWD8</accession>
<dbReference type="Pfam" id="PF10282">
    <property type="entry name" value="Lactonase"/>
    <property type="match status" value="2"/>
</dbReference>
<name>A0A0P9CWD8_9CHLR</name>
<dbReference type="InterPro" id="IPR019405">
    <property type="entry name" value="Lactonase_7-beta_prop"/>
</dbReference>
<dbReference type="Gene3D" id="2.130.10.10">
    <property type="entry name" value="YVTN repeat-like/Quinoprotein amine dehydrogenase"/>
    <property type="match status" value="2"/>
</dbReference>
<evidence type="ECO:0008006" key="3">
    <source>
        <dbReference type="Google" id="ProtNLM"/>
    </source>
</evidence>
<dbReference type="SUPFAM" id="SSF63829">
    <property type="entry name" value="Calcium-dependent phosphotriesterase"/>
    <property type="match status" value="1"/>
</dbReference>
<gene>
    <name evidence="1" type="ORF">SE17_27300</name>
</gene>
<dbReference type="EMBL" id="LJCR01001427">
    <property type="protein sequence ID" value="KPV50378.1"/>
    <property type="molecule type" value="Genomic_DNA"/>
</dbReference>
<keyword evidence="2" id="KW-1185">Reference proteome</keyword>